<dbReference type="OrthoDB" id="1862203at2759"/>
<name>A0A835H4J3_9MAGN</name>
<dbReference type="Proteomes" id="UP000631114">
    <property type="component" value="Unassembled WGS sequence"/>
</dbReference>
<accession>A0A835H4J3</accession>
<evidence type="ECO:0000259" key="2">
    <source>
        <dbReference type="Pfam" id="PF05617"/>
    </source>
</evidence>
<reference evidence="3 4" key="1">
    <citation type="submission" date="2020-10" db="EMBL/GenBank/DDBJ databases">
        <title>The Coptis chinensis genome and diversification of protoberbering-type alkaloids.</title>
        <authorList>
            <person name="Wang B."/>
            <person name="Shu S."/>
            <person name="Song C."/>
            <person name="Liu Y."/>
        </authorList>
    </citation>
    <scope>NUCLEOTIDE SEQUENCE [LARGE SCALE GENOMIC DNA]</scope>
    <source>
        <strain evidence="3">HL-2020</strain>
        <tissue evidence="3">Leaf</tissue>
    </source>
</reference>
<sequence>MMLLTFSTAAQLPFPLPGQDIQQCLSAFQSLLAKTIPFYYPFLSTFPHNLLYKSSKSCTFHCNNPDTFTLLIRTLSFPALPSQDIQQCLPSFQSVNECLATIFASSISGRVGQLGAACCKAITKIKTSCWLKLFPLINPSFPHLLMDNCAKFAGVAPSTAPIPKGATTNRSE</sequence>
<dbReference type="GO" id="GO:0009567">
    <property type="term" value="P:double fertilization forming a zygote and endosperm"/>
    <property type="evidence" value="ECO:0007669"/>
    <property type="project" value="TreeGrafter"/>
</dbReference>
<comment type="caution">
    <text evidence="3">The sequence shown here is derived from an EMBL/GenBank/DDBJ whole genome shotgun (WGS) entry which is preliminary data.</text>
</comment>
<dbReference type="PANTHER" id="PTHR31181">
    <property type="entry name" value="EGG CELL-SECRETED PROTEIN 1.4"/>
    <property type="match status" value="1"/>
</dbReference>
<feature type="domain" description="Prolamin-like" evidence="2">
    <location>
        <begin position="87"/>
        <end position="149"/>
    </location>
</feature>
<dbReference type="AlphaFoldDB" id="A0A835H4J3"/>
<dbReference type="GO" id="GO:0080155">
    <property type="term" value="P:regulation of double fertilization forming a zygote and endosperm"/>
    <property type="evidence" value="ECO:0007669"/>
    <property type="project" value="TreeGrafter"/>
</dbReference>
<dbReference type="PANTHER" id="PTHR31181:SF67">
    <property type="entry name" value="PROLAMIN-LIKE PROTEIN (DUF1278)"/>
    <property type="match status" value="1"/>
</dbReference>
<proteinExistence type="predicted"/>
<dbReference type="InterPro" id="IPR008502">
    <property type="entry name" value="Prolamin-like"/>
</dbReference>
<keyword evidence="1" id="KW-0732">Signal</keyword>
<dbReference type="GO" id="GO:2000008">
    <property type="term" value="P:regulation of protein localization to cell surface"/>
    <property type="evidence" value="ECO:0007669"/>
    <property type="project" value="TreeGrafter"/>
</dbReference>
<evidence type="ECO:0000256" key="1">
    <source>
        <dbReference type="ARBA" id="ARBA00022729"/>
    </source>
</evidence>
<dbReference type="EMBL" id="JADFTS010000008">
    <property type="protein sequence ID" value="KAF9593345.1"/>
    <property type="molecule type" value="Genomic_DNA"/>
</dbReference>
<gene>
    <name evidence="3" type="ORF">IFM89_021749</name>
</gene>
<evidence type="ECO:0000313" key="3">
    <source>
        <dbReference type="EMBL" id="KAF9593345.1"/>
    </source>
</evidence>
<evidence type="ECO:0000313" key="4">
    <source>
        <dbReference type="Proteomes" id="UP000631114"/>
    </source>
</evidence>
<keyword evidence="4" id="KW-1185">Reference proteome</keyword>
<protein>
    <recommendedName>
        <fullName evidence="2">Prolamin-like domain-containing protein</fullName>
    </recommendedName>
</protein>
<organism evidence="3 4">
    <name type="scientific">Coptis chinensis</name>
    <dbReference type="NCBI Taxonomy" id="261450"/>
    <lineage>
        <taxon>Eukaryota</taxon>
        <taxon>Viridiplantae</taxon>
        <taxon>Streptophyta</taxon>
        <taxon>Embryophyta</taxon>
        <taxon>Tracheophyta</taxon>
        <taxon>Spermatophyta</taxon>
        <taxon>Magnoliopsida</taxon>
        <taxon>Ranunculales</taxon>
        <taxon>Ranunculaceae</taxon>
        <taxon>Coptidoideae</taxon>
        <taxon>Coptis</taxon>
    </lineage>
</organism>
<dbReference type="GO" id="GO:0005576">
    <property type="term" value="C:extracellular region"/>
    <property type="evidence" value="ECO:0007669"/>
    <property type="project" value="TreeGrafter"/>
</dbReference>
<dbReference type="GO" id="GO:0031982">
    <property type="term" value="C:vesicle"/>
    <property type="evidence" value="ECO:0007669"/>
    <property type="project" value="TreeGrafter"/>
</dbReference>
<dbReference type="Pfam" id="PF05617">
    <property type="entry name" value="Prolamin_like"/>
    <property type="match status" value="1"/>
</dbReference>